<sequence length="148" mass="16646">MTTSMHGKKSSRSHMEARRSKALYLPMPRAEVEPVILRFRMALETLRAGHADRSTVNHLATVLLLTRFLSEAGHGLLDQAVLDDAEKTLGDVIKAGNETDVWTIGQPVIDILTVLVNEHDRQLCETRLQAIAEASRRLDRYFEKLGKD</sequence>
<organism evidence="1 2">
    <name type="scientific">Paraburkholderia nemoris</name>
    <dbReference type="NCBI Taxonomy" id="2793076"/>
    <lineage>
        <taxon>Bacteria</taxon>
        <taxon>Pseudomonadati</taxon>
        <taxon>Pseudomonadota</taxon>
        <taxon>Betaproteobacteria</taxon>
        <taxon>Burkholderiales</taxon>
        <taxon>Burkholderiaceae</taxon>
        <taxon>Paraburkholderia</taxon>
    </lineage>
</organism>
<gene>
    <name evidence="1" type="ORF">R69776_08074</name>
</gene>
<accession>A0ABN7N8R4</accession>
<reference evidence="1 2" key="1">
    <citation type="submission" date="2021-02" db="EMBL/GenBank/DDBJ databases">
        <authorList>
            <person name="Vanwijnsberghe S."/>
        </authorList>
    </citation>
    <scope>NUCLEOTIDE SEQUENCE [LARGE SCALE GENOMIC DNA]</scope>
    <source>
        <strain evidence="1 2">R-69776</strain>
    </source>
</reference>
<comment type="caution">
    <text evidence="1">The sequence shown here is derived from an EMBL/GenBank/DDBJ whole genome shotgun (WGS) entry which is preliminary data.</text>
</comment>
<evidence type="ECO:0000313" key="1">
    <source>
        <dbReference type="EMBL" id="CAE6862328.1"/>
    </source>
</evidence>
<evidence type="ECO:0008006" key="3">
    <source>
        <dbReference type="Google" id="ProtNLM"/>
    </source>
</evidence>
<protein>
    <recommendedName>
        <fullName evidence="3">Fis family transcriptional regulator</fullName>
    </recommendedName>
</protein>
<dbReference type="Proteomes" id="UP000673821">
    <property type="component" value="Unassembled WGS sequence"/>
</dbReference>
<proteinExistence type="predicted"/>
<evidence type="ECO:0000313" key="2">
    <source>
        <dbReference type="Proteomes" id="UP000673821"/>
    </source>
</evidence>
<keyword evidence="2" id="KW-1185">Reference proteome</keyword>
<dbReference type="EMBL" id="CAJNBH010000057">
    <property type="protein sequence ID" value="CAE6862328.1"/>
    <property type="molecule type" value="Genomic_DNA"/>
</dbReference>
<name>A0ABN7N8R4_9BURK</name>